<evidence type="ECO:0000313" key="3">
    <source>
        <dbReference type="Proteomes" id="UP000192486"/>
    </source>
</evidence>
<dbReference type="EMBL" id="CP015108">
    <property type="protein sequence ID" value="ARF12921.1"/>
    <property type="molecule type" value="Genomic_DNA"/>
</dbReference>
<keyword evidence="1" id="KW-0472">Membrane</keyword>
<keyword evidence="1" id="KW-0812">Transmembrane</keyword>
<proteinExistence type="predicted"/>
<evidence type="ECO:0008006" key="4">
    <source>
        <dbReference type="Google" id="ProtNLM"/>
    </source>
</evidence>
<evidence type="ECO:0000313" key="2">
    <source>
        <dbReference type="EMBL" id="ARF12921.1"/>
    </source>
</evidence>
<gene>
    <name evidence="2" type="ORF">SporoS204_01260</name>
</gene>
<keyword evidence="3" id="KW-1185">Reference proteome</keyword>
<dbReference type="RefSeq" id="WP_029053866.1">
    <property type="nucleotide sequence ID" value="NZ_CP015108.1"/>
</dbReference>
<feature type="transmembrane region" description="Helical" evidence="1">
    <location>
        <begin position="57"/>
        <end position="77"/>
    </location>
</feature>
<protein>
    <recommendedName>
        <fullName evidence="4">DUF3953 domain-containing protein</fullName>
    </recommendedName>
</protein>
<evidence type="ECO:0000256" key="1">
    <source>
        <dbReference type="SAM" id="Phobius"/>
    </source>
</evidence>
<feature type="transmembrane region" description="Helical" evidence="1">
    <location>
        <begin position="7"/>
        <end position="23"/>
    </location>
</feature>
<accession>A0ABM6JRY8</accession>
<sequence length="78" mass="9104">MLKILNIALPITVVLAGIIMLVTKRFEYMIYYVLLLGGFTLFTSIRDIRKKEDEGQAYMNIIIFVLLLILYIFIFVLN</sequence>
<keyword evidence="1" id="KW-1133">Transmembrane helix</keyword>
<feature type="transmembrane region" description="Helical" evidence="1">
    <location>
        <begin position="29"/>
        <end position="45"/>
    </location>
</feature>
<name>A0ABM6JRY8_SPOUR</name>
<organism evidence="2 3">
    <name type="scientific">Sporosarcina ureae</name>
    <dbReference type="NCBI Taxonomy" id="1571"/>
    <lineage>
        <taxon>Bacteria</taxon>
        <taxon>Bacillati</taxon>
        <taxon>Bacillota</taxon>
        <taxon>Bacilli</taxon>
        <taxon>Bacillales</taxon>
        <taxon>Caryophanaceae</taxon>
        <taxon>Sporosarcina</taxon>
    </lineage>
</organism>
<dbReference type="Proteomes" id="UP000192486">
    <property type="component" value="Chromosome"/>
</dbReference>
<reference evidence="2 3" key="1">
    <citation type="submission" date="2016-04" db="EMBL/GenBank/DDBJ databases">
        <title>Comparative Genomics and Epigenetics of Sporosarcina ureae.</title>
        <authorList>
            <person name="Oliver A.S."/>
            <person name="Cooper K.K."/>
        </authorList>
    </citation>
    <scope>NUCLEOTIDE SEQUENCE [LARGE SCALE GENOMIC DNA]</scope>
    <source>
        <strain evidence="2 3">S204</strain>
    </source>
</reference>